<name>A0A097KMG6_9CHLO</name>
<dbReference type="GO" id="GO:0000428">
    <property type="term" value="C:DNA-directed RNA polymerase complex"/>
    <property type="evidence" value="ECO:0007669"/>
    <property type="project" value="UniProtKB-KW"/>
</dbReference>
<comment type="similarity">
    <text evidence="3">Belongs to the RNA polymerase beta chain family.</text>
</comment>
<evidence type="ECO:0000313" key="14">
    <source>
        <dbReference type="EMBL" id="AIT94373.1"/>
    </source>
</evidence>
<evidence type="ECO:0000256" key="8">
    <source>
        <dbReference type="ARBA" id="ARBA00023163"/>
    </source>
</evidence>
<protein>
    <recommendedName>
        <fullName evidence="4">DNA-directed RNA polymerase</fullName>
        <ecNumber evidence="4">2.7.7.6</ecNumber>
    </recommendedName>
    <alternativeName>
        <fullName evidence="10">PEP</fullName>
    </alternativeName>
</protein>
<evidence type="ECO:0000256" key="1">
    <source>
        <dbReference type="ARBA" id="ARBA00004026"/>
    </source>
</evidence>
<sequence>MTRVLQNQTYSLQSYQRSNQDTCLHQRPAVVEGEWVYKGDLLSDSSSSVAGDLAVGKNILVGYMPWEGYNFEDAIVISERLVNEGVYTSLHIERYEVEVETRTEQITSKIYQLIFPQQKRSKHSHQKRKSRINLTESSQLRRPPGRYGVANLRTLEHLDQVGIVKVGTWVEPHDILVAKVTPLPVRQLSPQEKLFYTILKKEPASHKDTSLRVPETVHGRVVGVSTINRSDNDPAHVYVFIAKQRKLQVGDKMAGRHGNKGIVSIVLPKANMPYLADGTPLDMVLNPLGVPSRMNVGQVFESLLGLAGGYLDQAYKVVPFDEMYGPEASRSLVFSKLYEARVKTGQDWLFQPSFPGKTKLFDGRTGECFHQSVTVGRAYMLKLAHLVDKKIHARATGPYSLITQQPVRGRAHHGGQRLGEMEVWAFEGFGASYNLQECLTIKSDDTRGRYHIITAITKGNTTPLGAPESFKLVISELQSLCLNIQVLASQNDLKDYHYDLSVRNIPEL</sequence>
<dbReference type="Gene3D" id="2.40.50.150">
    <property type="match status" value="2"/>
</dbReference>
<evidence type="ECO:0000256" key="7">
    <source>
        <dbReference type="ARBA" id="ARBA00022695"/>
    </source>
</evidence>
<evidence type="ECO:0000256" key="11">
    <source>
        <dbReference type="SAM" id="MobiDB-lite"/>
    </source>
</evidence>
<dbReference type="Gene3D" id="2.40.50.100">
    <property type="match status" value="1"/>
</dbReference>
<accession>A0A097KMG6</accession>
<keyword evidence="6" id="KW-0808">Transferase</keyword>
<comment type="subunit">
    <text evidence="9">In plastids the minimal PEP RNA polymerase catalytic core is composed of four subunits: alpha, beta, beta', and beta''. When a (nuclear-encoded) sigma factor is associated with the core the holoenzyme is formed, which can initiate transcription.</text>
</comment>
<dbReference type="Pfam" id="PF00562">
    <property type="entry name" value="RNA_pol_Rpb2_6"/>
    <property type="match status" value="1"/>
</dbReference>
<reference evidence="14" key="1">
    <citation type="journal article" date="2014" name="BMC Evol. Biol.">
        <title>Chloroplast phylogenomic analysis resolves deep-level relationships within the green algal class Trebouxiophyceae.</title>
        <authorList>
            <person name="Lemieux C."/>
            <person name="Otis C."/>
            <person name="Turmel M."/>
        </authorList>
    </citation>
    <scope>NUCLEOTIDE SEQUENCE</scope>
</reference>
<proteinExistence type="inferred from homology"/>
<evidence type="ECO:0000256" key="2">
    <source>
        <dbReference type="ARBA" id="ARBA00004474"/>
    </source>
</evidence>
<dbReference type="GO" id="GO:0009536">
    <property type="term" value="C:plastid"/>
    <property type="evidence" value="ECO:0007669"/>
    <property type="project" value="UniProtKB-SubCell"/>
</dbReference>
<dbReference type="CDD" id="cd00653">
    <property type="entry name" value="RNA_pol_B_RPB2"/>
    <property type="match status" value="1"/>
</dbReference>
<keyword evidence="14" id="KW-0934">Plastid</keyword>
<dbReference type="AlphaFoldDB" id="A0A097KMG6"/>
<gene>
    <name evidence="14" type="primary">rpoBb</name>
</gene>
<dbReference type="RefSeq" id="YP_009105591.1">
    <property type="nucleotide sequence ID" value="NC_025534.1"/>
</dbReference>
<geneLocation type="chloroplast" evidence="14"/>
<dbReference type="EC" id="2.7.7.6" evidence="4"/>
<evidence type="ECO:0000259" key="13">
    <source>
        <dbReference type="Pfam" id="PF04560"/>
    </source>
</evidence>
<keyword evidence="7" id="KW-0548">Nucleotidyltransferase</keyword>
<dbReference type="GO" id="GO:0006351">
    <property type="term" value="P:DNA-templated transcription"/>
    <property type="evidence" value="ECO:0007669"/>
    <property type="project" value="InterPro"/>
</dbReference>
<keyword evidence="14" id="KW-0150">Chloroplast</keyword>
<dbReference type="InterPro" id="IPR007120">
    <property type="entry name" value="DNA-dir_RNAP_su2_dom"/>
</dbReference>
<feature type="compositionally biased region" description="Basic residues" evidence="11">
    <location>
        <begin position="119"/>
        <end position="131"/>
    </location>
</feature>
<evidence type="ECO:0000256" key="6">
    <source>
        <dbReference type="ARBA" id="ARBA00022679"/>
    </source>
</evidence>
<feature type="domain" description="RNA polymerase Rpb2" evidence="13">
    <location>
        <begin position="414"/>
        <end position="487"/>
    </location>
</feature>
<dbReference type="InterPro" id="IPR014724">
    <property type="entry name" value="RNA_pol_RPB2_OB-fold"/>
</dbReference>
<evidence type="ECO:0000256" key="5">
    <source>
        <dbReference type="ARBA" id="ARBA00022478"/>
    </source>
</evidence>
<feature type="region of interest" description="Disordered" evidence="11">
    <location>
        <begin position="117"/>
        <end position="145"/>
    </location>
</feature>
<dbReference type="Pfam" id="PF04560">
    <property type="entry name" value="RNA_pol_Rpb2_7"/>
    <property type="match status" value="1"/>
</dbReference>
<dbReference type="SUPFAM" id="SSF64484">
    <property type="entry name" value="beta and beta-prime subunits of DNA dependent RNA-polymerase"/>
    <property type="match status" value="1"/>
</dbReference>
<dbReference type="GeneID" id="22159585"/>
<evidence type="ECO:0000256" key="3">
    <source>
        <dbReference type="ARBA" id="ARBA00006835"/>
    </source>
</evidence>
<evidence type="ECO:0000259" key="12">
    <source>
        <dbReference type="Pfam" id="PF00562"/>
    </source>
</evidence>
<dbReference type="EMBL" id="KM462872">
    <property type="protein sequence ID" value="AIT94373.1"/>
    <property type="molecule type" value="Genomic_DNA"/>
</dbReference>
<keyword evidence="8" id="KW-0804">Transcription</keyword>
<keyword evidence="5" id="KW-0240">DNA-directed RNA polymerase</keyword>
<dbReference type="PROSITE" id="PS01166">
    <property type="entry name" value="RNA_POL_BETA"/>
    <property type="match status" value="1"/>
</dbReference>
<evidence type="ECO:0000256" key="10">
    <source>
        <dbReference type="ARBA" id="ARBA00032782"/>
    </source>
</evidence>
<dbReference type="InterPro" id="IPR037033">
    <property type="entry name" value="DNA-dir_RNAP_su2_hyb_sf"/>
</dbReference>
<dbReference type="PANTHER" id="PTHR20856">
    <property type="entry name" value="DNA-DIRECTED RNA POLYMERASE I SUBUNIT 2"/>
    <property type="match status" value="1"/>
</dbReference>
<dbReference type="GO" id="GO:0003899">
    <property type="term" value="F:DNA-directed RNA polymerase activity"/>
    <property type="evidence" value="ECO:0007669"/>
    <property type="project" value="UniProtKB-EC"/>
</dbReference>
<organism evidence="14">
    <name type="scientific">Xylochloris irregularis</name>
    <dbReference type="NCBI Taxonomy" id="480381"/>
    <lineage>
        <taxon>Eukaryota</taxon>
        <taxon>Viridiplantae</taxon>
        <taxon>Chlorophyta</taxon>
        <taxon>core chlorophytes</taxon>
        <taxon>Trebouxiophyceae</taxon>
        <taxon>Trebouxiophyceae incertae sedis</taxon>
        <taxon>Xylochloris</taxon>
    </lineage>
</organism>
<dbReference type="Gene3D" id="3.90.1800.10">
    <property type="entry name" value="RNA polymerase alpha subunit dimerisation domain"/>
    <property type="match status" value="1"/>
</dbReference>
<comment type="subcellular location">
    <subcellularLocation>
        <location evidence="2">Plastid</location>
    </subcellularLocation>
</comment>
<evidence type="ECO:0000256" key="4">
    <source>
        <dbReference type="ARBA" id="ARBA00012418"/>
    </source>
</evidence>
<dbReference type="Gene3D" id="2.40.270.10">
    <property type="entry name" value="DNA-directed RNA polymerase, subunit 2, domain 6"/>
    <property type="match status" value="3"/>
</dbReference>
<evidence type="ECO:0000256" key="9">
    <source>
        <dbReference type="ARBA" id="ARBA00026088"/>
    </source>
</evidence>
<comment type="function">
    <text evidence="1">DNA-dependent RNA polymerase catalyzes the transcription of DNA into RNA using the four ribonucleoside triphosphates as substrates.</text>
</comment>
<dbReference type="GO" id="GO:0003677">
    <property type="term" value="F:DNA binding"/>
    <property type="evidence" value="ECO:0007669"/>
    <property type="project" value="InterPro"/>
</dbReference>
<feature type="domain" description="DNA-directed RNA polymerase subunit 2 hybrid-binding" evidence="12">
    <location>
        <begin position="8"/>
        <end position="412"/>
    </location>
</feature>
<dbReference type="InterPro" id="IPR007121">
    <property type="entry name" value="RNA_pol_bsu_CS"/>
</dbReference>
<dbReference type="InterPro" id="IPR007641">
    <property type="entry name" value="RNA_pol_Rpb2_7"/>
</dbReference>
<dbReference type="InterPro" id="IPR015712">
    <property type="entry name" value="DNA-dir_RNA_pol_su2"/>
</dbReference>
<dbReference type="GO" id="GO:0032549">
    <property type="term" value="F:ribonucleoside binding"/>
    <property type="evidence" value="ECO:0007669"/>
    <property type="project" value="InterPro"/>
</dbReference>